<gene>
    <name evidence="2" type="ORF">T4D_3595</name>
</gene>
<feature type="region of interest" description="Disordered" evidence="1">
    <location>
        <begin position="1"/>
        <end position="40"/>
    </location>
</feature>
<proteinExistence type="predicted"/>
<evidence type="ECO:0000256" key="1">
    <source>
        <dbReference type="SAM" id="MobiDB-lite"/>
    </source>
</evidence>
<comment type="caution">
    <text evidence="2">The sequence shown here is derived from an EMBL/GenBank/DDBJ whole genome shotgun (WGS) entry which is preliminary data.</text>
</comment>
<name>A0A0V1DT70_TRIPS</name>
<dbReference type="EMBL" id="JYDT01001500">
    <property type="protein sequence ID" value="KRY64502.1"/>
    <property type="molecule type" value="Genomic_DNA"/>
</dbReference>
<dbReference type="Proteomes" id="UP000054995">
    <property type="component" value="Unassembled WGS sequence"/>
</dbReference>
<evidence type="ECO:0000313" key="3">
    <source>
        <dbReference type="Proteomes" id="UP000054995"/>
    </source>
</evidence>
<reference evidence="2 3" key="1">
    <citation type="submission" date="2015-01" db="EMBL/GenBank/DDBJ databases">
        <title>Evolution of Trichinella species and genotypes.</title>
        <authorList>
            <person name="Korhonen P.K."/>
            <person name="Edoardo P."/>
            <person name="Giuseppe L.R."/>
            <person name="Gasser R.B."/>
        </authorList>
    </citation>
    <scope>NUCLEOTIDE SEQUENCE [LARGE SCALE GENOMIC DNA]</scope>
    <source>
        <strain evidence="2">ISS470</strain>
    </source>
</reference>
<accession>A0A0V1DT70</accession>
<keyword evidence="3" id="KW-1185">Reference proteome</keyword>
<organism evidence="2 3">
    <name type="scientific">Trichinella pseudospiralis</name>
    <name type="common">Parasitic roundworm</name>
    <dbReference type="NCBI Taxonomy" id="6337"/>
    <lineage>
        <taxon>Eukaryota</taxon>
        <taxon>Metazoa</taxon>
        <taxon>Ecdysozoa</taxon>
        <taxon>Nematoda</taxon>
        <taxon>Enoplea</taxon>
        <taxon>Dorylaimia</taxon>
        <taxon>Trichinellida</taxon>
        <taxon>Trichinellidae</taxon>
        <taxon>Trichinella</taxon>
    </lineage>
</organism>
<feature type="compositionally biased region" description="Basic and acidic residues" evidence="1">
    <location>
        <begin position="8"/>
        <end position="24"/>
    </location>
</feature>
<evidence type="ECO:0000313" key="2">
    <source>
        <dbReference type="EMBL" id="KRY64502.1"/>
    </source>
</evidence>
<protein>
    <submittedName>
        <fullName evidence="2">Uncharacterized protein</fullName>
    </submittedName>
</protein>
<sequence length="73" mass="8677">MTQNCSSLKEKEGQRMEKRLKEEQQYQTTRPHKAPKGQITKQRVHIEVQMSAALYIAEDCLIWHQQEERPLVL</sequence>
<dbReference type="AlphaFoldDB" id="A0A0V1DT70"/>